<evidence type="ECO:0000313" key="2">
    <source>
        <dbReference type="EMBL" id="GAG60891.1"/>
    </source>
</evidence>
<evidence type="ECO:0000256" key="1">
    <source>
        <dbReference type="SAM" id="Phobius"/>
    </source>
</evidence>
<feature type="transmembrane region" description="Helical" evidence="1">
    <location>
        <begin position="30"/>
        <end position="52"/>
    </location>
</feature>
<reference evidence="2" key="1">
    <citation type="journal article" date="2014" name="Front. Microbiol.">
        <title>High frequency of phylogenetically diverse reductive dehalogenase-homologous genes in deep subseafloor sedimentary metagenomes.</title>
        <authorList>
            <person name="Kawai M."/>
            <person name="Futagami T."/>
            <person name="Toyoda A."/>
            <person name="Takaki Y."/>
            <person name="Nishi S."/>
            <person name="Hori S."/>
            <person name="Arai W."/>
            <person name="Tsubouchi T."/>
            <person name="Morono Y."/>
            <person name="Uchiyama I."/>
            <person name="Ito T."/>
            <person name="Fujiyama A."/>
            <person name="Inagaki F."/>
            <person name="Takami H."/>
        </authorList>
    </citation>
    <scope>NUCLEOTIDE SEQUENCE</scope>
    <source>
        <strain evidence="2">Expedition CK06-06</strain>
    </source>
</reference>
<accession>X1ALS5</accession>
<keyword evidence="1" id="KW-0812">Transmembrane</keyword>
<name>X1ALS5_9ZZZZ</name>
<sequence length="62" mass="7146">MSTEIKYRYCNVCKHEVEDPSKKPLTRMQITIWVILMVATIGIAAIVLAIYYSTRPKYSPIP</sequence>
<organism evidence="2">
    <name type="scientific">marine sediment metagenome</name>
    <dbReference type="NCBI Taxonomy" id="412755"/>
    <lineage>
        <taxon>unclassified sequences</taxon>
        <taxon>metagenomes</taxon>
        <taxon>ecological metagenomes</taxon>
    </lineage>
</organism>
<keyword evidence="1" id="KW-0472">Membrane</keyword>
<protein>
    <submittedName>
        <fullName evidence="2">Uncharacterized protein</fullName>
    </submittedName>
</protein>
<keyword evidence="1" id="KW-1133">Transmembrane helix</keyword>
<gene>
    <name evidence="2" type="ORF">S01H4_17350</name>
</gene>
<comment type="caution">
    <text evidence="2">The sequence shown here is derived from an EMBL/GenBank/DDBJ whole genome shotgun (WGS) entry which is preliminary data.</text>
</comment>
<proteinExistence type="predicted"/>
<dbReference type="EMBL" id="BART01007635">
    <property type="protein sequence ID" value="GAG60891.1"/>
    <property type="molecule type" value="Genomic_DNA"/>
</dbReference>
<dbReference type="AlphaFoldDB" id="X1ALS5"/>